<dbReference type="InterPro" id="IPR027417">
    <property type="entry name" value="P-loop_NTPase"/>
</dbReference>
<dbReference type="PANTHER" id="PTHR11070:SF66">
    <property type="entry name" value="UVRD-LIKE HELICASE C-TERMINAL DOMAIN-CONTAINING PROTEIN"/>
    <property type="match status" value="1"/>
</dbReference>
<dbReference type="InterPro" id="IPR000212">
    <property type="entry name" value="DNA_helicase_UvrD/REP"/>
</dbReference>
<dbReference type="EMBL" id="MN740433">
    <property type="protein sequence ID" value="QHU06386.1"/>
    <property type="molecule type" value="Genomic_DNA"/>
</dbReference>
<dbReference type="GO" id="GO:0005634">
    <property type="term" value="C:nucleus"/>
    <property type="evidence" value="ECO:0007669"/>
    <property type="project" value="TreeGrafter"/>
</dbReference>
<sequence>MNDLSEEQQNILNNVIEGHNVIVDSCAGTGKTTLILSVAKALANKKILQMTYNSMLRFEVKDRVKKLGITNMKVHTFHSLAVRYYLPTSYTDTVLRYVILNDTKPVEKLPKVDLIVLDEAQDMTFLYFQLMAKYARDMGNPIQLLILGDYMQGLYEFKGSDIRFLTFADILWDEFKYLKSNEFRYCTMKMSYRITNQMCKFVNEAMIGSNRLEACRDDMPVLYIRNTKYNTERIIAAEISKILEKYSPDDIFILASSVKGVNSNVRQLENMLVERGIPCYVPMIEKDKIDERVIEKKIAFSSFHSIKGRQRRFVFVVGFDNSYFKFYARNLPRDKCPNTLYVACTRATHGLYLIESNNYPSDRPLEFLKRNHIEMKKSDYVDFRGHHQTIFFDDDEVRDLLYVNKHNLTPTELIKFVPESIIEDISPILDRIFISENREILELDIPNIIETKQGYFEEVSDLNGITIPCIYYDYLYEKWYGSHNNSNILLNIIGNSVDNMKPNEHIYLKNIVSELPEHIEKINDYLFLANVSVAIQEKFYFKLKQIERDEYTWLSREIITKCTDRLDSVLGHECKEHIPRIEETIISQSDDKAHVRIDEFFSKNYSKDVKFRFTARTDLITDIAVWEIKCTSNISIDHMIQVVIYAWLWKMRSSSDENKSDEKEFKLFNIKTNELLKLNATMEELDTIMLALIKGKFQIPELKVDEVFIAECKDYLKKL</sequence>
<dbReference type="Gene3D" id="3.40.50.300">
    <property type="entry name" value="P-loop containing nucleotide triphosphate hydrolases"/>
    <property type="match status" value="2"/>
</dbReference>
<dbReference type="AlphaFoldDB" id="A0A6C0JNL7"/>
<organism evidence="1">
    <name type="scientific">viral metagenome</name>
    <dbReference type="NCBI Taxonomy" id="1070528"/>
    <lineage>
        <taxon>unclassified sequences</taxon>
        <taxon>metagenomes</taxon>
        <taxon>organismal metagenomes</taxon>
    </lineage>
</organism>
<evidence type="ECO:0000313" key="1">
    <source>
        <dbReference type="EMBL" id="QHU06386.1"/>
    </source>
</evidence>
<dbReference type="GO" id="GO:0005524">
    <property type="term" value="F:ATP binding"/>
    <property type="evidence" value="ECO:0007669"/>
    <property type="project" value="InterPro"/>
</dbReference>
<dbReference type="SUPFAM" id="SSF52540">
    <property type="entry name" value="P-loop containing nucleoside triphosphate hydrolases"/>
    <property type="match status" value="1"/>
</dbReference>
<reference evidence="1" key="1">
    <citation type="journal article" date="2020" name="Nature">
        <title>Giant virus diversity and host interactions through global metagenomics.</title>
        <authorList>
            <person name="Schulz F."/>
            <person name="Roux S."/>
            <person name="Paez-Espino D."/>
            <person name="Jungbluth S."/>
            <person name="Walsh D.A."/>
            <person name="Denef V.J."/>
            <person name="McMahon K.D."/>
            <person name="Konstantinidis K.T."/>
            <person name="Eloe-Fadrosh E.A."/>
            <person name="Kyrpides N.C."/>
            <person name="Woyke T."/>
        </authorList>
    </citation>
    <scope>NUCLEOTIDE SEQUENCE</scope>
    <source>
        <strain evidence="1">GVMAG-M-3300027747-57</strain>
    </source>
</reference>
<proteinExistence type="predicted"/>
<dbReference type="GO" id="GO:0003677">
    <property type="term" value="F:DNA binding"/>
    <property type="evidence" value="ECO:0007669"/>
    <property type="project" value="InterPro"/>
</dbReference>
<dbReference type="Pfam" id="PF13245">
    <property type="entry name" value="AAA_19"/>
    <property type="match status" value="1"/>
</dbReference>
<dbReference type="GO" id="GO:0000725">
    <property type="term" value="P:recombinational repair"/>
    <property type="evidence" value="ECO:0007669"/>
    <property type="project" value="TreeGrafter"/>
</dbReference>
<dbReference type="GO" id="GO:0043138">
    <property type="term" value="F:3'-5' DNA helicase activity"/>
    <property type="evidence" value="ECO:0007669"/>
    <property type="project" value="TreeGrafter"/>
</dbReference>
<accession>A0A6C0JNL7</accession>
<protein>
    <submittedName>
        <fullName evidence="1">Uncharacterized protein</fullName>
    </submittedName>
</protein>
<dbReference type="PANTHER" id="PTHR11070">
    <property type="entry name" value="UVRD / RECB / PCRA DNA HELICASE FAMILY MEMBER"/>
    <property type="match status" value="1"/>
</dbReference>
<name>A0A6C0JNL7_9ZZZZ</name>